<dbReference type="InterPro" id="IPR050187">
    <property type="entry name" value="Lipid_Phosphate_FormReg"/>
</dbReference>
<accession>A0A9X1Y4K7</accession>
<dbReference type="Proteomes" id="UP001139534">
    <property type="component" value="Unassembled WGS sequence"/>
</dbReference>
<evidence type="ECO:0000313" key="15">
    <source>
        <dbReference type="Proteomes" id="UP001139534"/>
    </source>
</evidence>
<dbReference type="RefSeq" id="WP_248553575.1">
    <property type="nucleotide sequence ID" value="NZ_JALPRK010000025.1"/>
</dbReference>
<evidence type="ECO:0000256" key="4">
    <source>
        <dbReference type="ARBA" id="ARBA00022679"/>
    </source>
</evidence>
<dbReference type="EMBL" id="JALPRK010000025">
    <property type="protein sequence ID" value="MCK8489551.1"/>
    <property type="molecule type" value="Genomic_DNA"/>
</dbReference>
<evidence type="ECO:0000256" key="7">
    <source>
        <dbReference type="ARBA" id="ARBA00022777"/>
    </source>
</evidence>
<comment type="cofactor">
    <cofactor evidence="1">
        <name>Mg(2+)</name>
        <dbReference type="ChEBI" id="CHEBI:18420"/>
    </cofactor>
</comment>
<gene>
    <name evidence="14" type="ORF">M0651_20445</name>
</gene>
<evidence type="ECO:0000256" key="8">
    <source>
        <dbReference type="ARBA" id="ARBA00022840"/>
    </source>
</evidence>
<sequence length="303" mass="32646">MYLFIVNPNAGHGEGRRVWNKISKLLRRRGIPYEHAFTDSREQAHTFLQDRLSSQETWKAVGVVGGDGTIHSLLPALRHSGIPLAVFSAGSGNDTARGFGIPRRTRAALEVLLHGLPVTADLITVADRSTLTALAIGFDAEVARNVNISRYKKICNAVGLGRLAYIIGIFHTLLTFRPGPLNVDCDGIAYRFESAWLTAINNVDSYGGGLSICPDAKPDDGVLDLCVVHDCSKLKLLLLFPTVLFGAHTKFSFVTMLRGRNITVSSPIPRLALGDGEDVAVTPINASADPGAIHILRPAPHGI</sequence>
<reference evidence="14" key="1">
    <citation type="submission" date="2022-04" db="EMBL/GenBank/DDBJ databases">
        <authorList>
            <person name="Seo M.-J."/>
        </authorList>
    </citation>
    <scope>NUCLEOTIDE SEQUENCE</scope>
    <source>
        <strain evidence="14">MBLB2552</strain>
    </source>
</reference>
<keyword evidence="3" id="KW-0444">Lipid biosynthesis</keyword>
<dbReference type="InterPro" id="IPR017438">
    <property type="entry name" value="ATP-NAD_kinase_N"/>
</dbReference>
<dbReference type="GO" id="GO:0008654">
    <property type="term" value="P:phospholipid biosynthetic process"/>
    <property type="evidence" value="ECO:0007669"/>
    <property type="project" value="UniProtKB-KW"/>
</dbReference>
<keyword evidence="5" id="KW-0479">Metal-binding</keyword>
<evidence type="ECO:0000256" key="2">
    <source>
        <dbReference type="ARBA" id="ARBA00005983"/>
    </source>
</evidence>
<evidence type="ECO:0000256" key="10">
    <source>
        <dbReference type="ARBA" id="ARBA00023098"/>
    </source>
</evidence>
<evidence type="ECO:0000259" key="13">
    <source>
        <dbReference type="PROSITE" id="PS50146"/>
    </source>
</evidence>
<evidence type="ECO:0000256" key="5">
    <source>
        <dbReference type="ARBA" id="ARBA00022723"/>
    </source>
</evidence>
<dbReference type="Pfam" id="PF00781">
    <property type="entry name" value="DAGK_cat"/>
    <property type="match status" value="1"/>
</dbReference>
<dbReference type="GO" id="GO:0046872">
    <property type="term" value="F:metal ion binding"/>
    <property type="evidence" value="ECO:0007669"/>
    <property type="project" value="UniProtKB-KW"/>
</dbReference>
<dbReference type="InterPro" id="IPR001206">
    <property type="entry name" value="Diacylglycerol_kinase_cat_dom"/>
</dbReference>
<keyword evidence="15" id="KW-1185">Reference proteome</keyword>
<protein>
    <submittedName>
        <fullName evidence="14">Diacylglycerol kinase family lipid kinase</fullName>
    </submittedName>
</protein>
<keyword evidence="4" id="KW-0808">Transferase</keyword>
<keyword evidence="6" id="KW-0547">Nucleotide-binding</keyword>
<dbReference type="GO" id="GO:0016301">
    <property type="term" value="F:kinase activity"/>
    <property type="evidence" value="ECO:0007669"/>
    <property type="project" value="UniProtKB-KW"/>
</dbReference>
<dbReference type="PANTHER" id="PTHR12358:SF106">
    <property type="entry name" value="LIPID KINASE YEGS"/>
    <property type="match status" value="1"/>
</dbReference>
<organism evidence="14 15">
    <name type="scientific">Paenibacillus mellifer</name>
    <dbReference type="NCBI Taxonomy" id="2937794"/>
    <lineage>
        <taxon>Bacteria</taxon>
        <taxon>Bacillati</taxon>
        <taxon>Bacillota</taxon>
        <taxon>Bacilli</taxon>
        <taxon>Bacillales</taxon>
        <taxon>Paenibacillaceae</taxon>
        <taxon>Paenibacillus</taxon>
    </lineage>
</organism>
<dbReference type="PANTHER" id="PTHR12358">
    <property type="entry name" value="SPHINGOSINE KINASE"/>
    <property type="match status" value="1"/>
</dbReference>
<dbReference type="GO" id="GO:0005524">
    <property type="term" value="F:ATP binding"/>
    <property type="evidence" value="ECO:0007669"/>
    <property type="project" value="UniProtKB-KW"/>
</dbReference>
<dbReference type="PROSITE" id="PS50146">
    <property type="entry name" value="DAGK"/>
    <property type="match status" value="1"/>
</dbReference>
<feature type="domain" description="DAGKc" evidence="13">
    <location>
        <begin position="1"/>
        <end position="129"/>
    </location>
</feature>
<comment type="caution">
    <text evidence="14">The sequence shown here is derived from an EMBL/GenBank/DDBJ whole genome shotgun (WGS) entry which is preliminary data.</text>
</comment>
<keyword evidence="7 14" id="KW-0418">Kinase</keyword>
<evidence type="ECO:0000256" key="1">
    <source>
        <dbReference type="ARBA" id="ARBA00001946"/>
    </source>
</evidence>
<evidence type="ECO:0000256" key="3">
    <source>
        <dbReference type="ARBA" id="ARBA00022516"/>
    </source>
</evidence>
<dbReference type="InterPro" id="IPR005218">
    <property type="entry name" value="Diacylglycerol/lipid_kinase"/>
</dbReference>
<dbReference type="GO" id="GO:0005886">
    <property type="term" value="C:plasma membrane"/>
    <property type="evidence" value="ECO:0007669"/>
    <property type="project" value="TreeGrafter"/>
</dbReference>
<dbReference type="InterPro" id="IPR045540">
    <property type="entry name" value="YegS/DAGK_C"/>
</dbReference>
<keyword evidence="8" id="KW-0067">ATP-binding</keyword>
<dbReference type="SMART" id="SM00046">
    <property type="entry name" value="DAGKc"/>
    <property type="match status" value="1"/>
</dbReference>
<evidence type="ECO:0000256" key="12">
    <source>
        <dbReference type="ARBA" id="ARBA00023264"/>
    </source>
</evidence>
<evidence type="ECO:0000256" key="11">
    <source>
        <dbReference type="ARBA" id="ARBA00023209"/>
    </source>
</evidence>
<evidence type="ECO:0000256" key="6">
    <source>
        <dbReference type="ARBA" id="ARBA00022741"/>
    </source>
</evidence>
<dbReference type="Pfam" id="PF19279">
    <property type="entry name" value="YegS_C"/>
    <property type="match status" value="1"/>
</dbReference>
<name>A0A9X1Y4K7_9BACL</name>
<keyword evidence="11" id="KW-0594">Phospholipid biosynthesis</keyword>
<comment type="similarity">
    <text evidence="2">Belongs to the diacylglycerol/lipid kinase family.</text>
</comment>
<dbReference type="NCBIfam" id="TIGR00147">
    <property type="entry name" value="YegS/Rv2252/BmrU family lipid kinase"/>
    <property type="match status" value="1"/>
</dbReference>
<keyword evidence="12" id="KW-1208">Phospholipid metabolism</keyword>
<evidence type="ECO:0000313" key="14">
    <source>
        <dbReference type="EMBL" id="MCK8489551.1"/>
    </source>
</evidence>
<evidence type="ECO:0000256" key="9">
    <source>
        <dbReference type="ARBA" id="ARBA00022842"/>
    </source>
</evidence>
<dbReference type="AlphaFoldDB" id="A0A9X1Y4K7"/>
<dbReference type="Gene3D" id="2.60.200.40">
    <property type="match status" value="1"/>
</dbReference>
<dbReference type="Gene3D" id="3.40.50.10330">
    <property type="entry name" value="Probable inorganic polyphosphate/atp-NAD kinase, domain 1"/>
    <property type="match status" value="1"/>
</dbReference>
<proteinExistence type="inferred from homology"/>
<dbReference type="SUPFAM" id="SSF111331">
    <property type="entry name" value="NAD kinase/diacylglycerol kinase-like"/>
    <property type="match status" value="1"/>
</dbReference>
<dbReference type="InterPro" id="IPR016064">
    <property type="entry name" value="NAD/diacylglycerol_kinase_sf"/>
</dbReference>
<keyword evidence="10" id="KW-0443">Lipid metabolism</keyword>
<keyword evidence="9" id="KW-0460">Magnesium</keyword>